<keyword evidence="3" id="KW-0808">Transferase</keyword>
<dbReference type="InterPro" id="IPR010987">
    <property type="entry name" value="Glutathione-S-Trfase_C-like"/>
</dbReference>
<dbReference type="PROSITE" id="PS50405">
    <property type="entry name" value="GST_CTER"/>
    <property type="match status" value="1"/>
</dbReference>
<dbReference type="GO" id="GO:0016740">
    <property type="term" value="F:transferase activity"/>
    <property type="evidence" value="ECO:0007669"/>
    <property type="project" value="UniProtKB-KW"/>
</dbReference>
<dbReference type="InterPro" id="IPR004045">
    <property type="entry name" value="Glutathione_S-Trfase_N"/>
</dbReference>
<feature type="domain" description="GST N-terminal" evidence="1">
    <location>
        <begin position="1"/>
        <end position="75"/>
    </location>
</feature>
<dbReference type="InterPro" id="IPR036249">
    <property type="entry name" value="Thioredoxin-like_sf"/>
</dbReference>
<proteinExistence type="predicted"/>
<organism evidence="3 4">
    <name type="scientific">Jannaschia helgolandensis</name>
    <dbReference type="NCBI Taxonomy" id="188906"/>
    <lineage>
        <taxon>Bacteria</taxon>
        <taxon>Pseudomonadati</taxon>
        <taxon>Pseudomonadota</taxon>
        <taxon>Alphaproteobacteria</taxon>
        <taxon>Rhodobacterales</taxon>
        <taxon>Roseobacteraceae</taxon>
        <taxon>Jannaschia</taxon>
    </lineage>
</organism>
<gene>
    <name evidence="3" type="ORF">SAMN04488526_0297</name>
</gene>
<dbReference type="SFLD" id="SFLDS00019">
    <property type="entry name" value="Glutathione_Transferase_(cytos"/>
    <property type="match status" value="1"/>
</dbReference>
<dbReference type="OrthoDB" id="9810080at2"/>
<reference evidence="3 4" key="1">
    <citation type="submission" date="2016-10" db="EMBL/GenBank/DDBJ databases">
        <authorList>
            <person name="de Groot N.N."/>
        </authorList>
    </citation>
    <scope>NUCLEOTIDE SEQUENCE [LARGE SCALE GENOMIC DNA]</scope>
    <source>
        <strain evidence="3 4">DSM 14858</strain>
    </source>
</reference>
<evidence type="ECO:0000259" key="1">
    <source>
        <dbReference type="PROSITE" id="PS50404"/>
    </source>
</evidence>
<dbReference type="AlphaFoldDB" id="A0A1H7G3K1"/>
<dbReference type="RefSeq" id="WP_092759097.1">
    <property type="nucleotide sequence ID" value="NZ_FNZQ01000001.1"/>
</dbReference>
<evidence type="ECO:0000313" key="4">
    <source>
        <dbReference type="Proteomes" id="UP000199283"/>
    </source>
</evidence>
<dbReference type="Gene3D" id="3.40.30.10">
    <property type="entry name" value="Glutaredoxin"/>
    <property type="match status" value="1"/>
</dbReference>
<dbReference type="SUPFAM" id="SSF52833">
    <property type="entry name" value="Thioredoxin-like"/>
    <property type="match status" value="1"/>
</dbReference>
<dbReference type="Proteomes" id="UP000199283">
    <property type="component" value="Unassembled WGS sequence"/>
</dbReference>
<feature type="domain" description="GST C-terminal" evidence="2">
    <location>
        <begin position="79"/>
        <end position="195"/>
    </location>
</feature>
<evidence type="ECO:0000259" key="2">
    <source>
        <dbReference type="PROSITE" id="PS50405"/>
    </source>
</evidence>
<dbReference type="InterPro" id="IPR040079">
    <property type="entry name" value="Glutathione_S-Trfase"/>
</dbReference>
<accession>A0A1H7G3K1</accession>
<dbReference type="STRING" id="188906.SAMN04488526_0297"/>
<keyword evidence="4" id="KW-1185">Reference proteome</keyword>
<dbReference type="InterPro" id="IPR036282">
    <property type="entry name" value="Glutathione-S-Trfase_C_sf"/>
</dbReference>
<protein>
    <submittedName>
        <fullName evidence="3">Glutathione S-transferase</fullName>
    </submittedName>
</protein>
<dbReference type="CDD" id="cd03046">
    <property type="entry name" value="GST_N_GTT1_like"/>
    <property type="match status" value="1"/>
</dbReference>
<dbReference type="PROSITE" id="PS50404">
    <property type="entry name" value="GST_NTER"/>
    <property type="match status" value="1"/>
</dbReference>
<dbReference type="EMBL" id="FNZQ01000001">
    <property type="protein sequence ID" value="SEK32749.1"/>
    <property type="molecule type" value="Genomic_DNA"/>
</dbReference>
<dbReference type="Pfam" id="PF13409">
    <property type="entry name" value="GST_N_2"/>
    <property type="match status" value="1"/>
</dbReference>
<evidence type="ECO:0000313" key="3">
    <source>
        <dbReference type="EMBL" id="SEK32749.1"/>
    </source>
</evidence>
<dbReference type="Gene3D" id="1.20.1050.10">
    <property type="match status" value="1"/>
</dbReference>
<sequence length="195" mass="22391">MYKLYGNIRTRTMRTLWILEELELPYTLIQADPRSPEVRAVSPLGKVPVLETSEGMIYDSVAQMTYLSDKHGGFTHPAGTYARGRQDGFTNTINETFDAVLWDFAKHSFVLPEQHRVEAVKPSLKWQFLQYSNVMADLLGDRPFLMGDDPVVPDILLAHCCSWALGRGFDVHEILHRHMKTMRARPAFRRAMTHD</sequence>
<dbReference type="SUPFAM" id="SSF47616">
    <property type="entry name" value="GST C-terminal domain-like"/>
    <property type="match status" value="1"/>
</dbReference>
<dbReference type="PANTHER" id="PTHR44051">
    <property type="entry name" value="GLUTATHIONE S-TRANSFERASE-RELATED"/>
    <property type="match status" value="1"/>
</dbReference>
<dbReference type="PANTHER" id="PTHR44051:SF8">
    <property type="entry name" value="GLUTATHIONE S-TRANSFERASE GSTA"/>
    <property type="match status" value="1"/>
</dbReference>
<name>A0A1H7G3K1_9RHOB</name>